<feature type="transmembrane region" description="Helical" evidence="1">
    <location>
        <begin position="6"/>
        <end position="27"/>
    </location>
</feature>
<dbReference type="AlphaFoldDB" id="A0A1G5BS53"/>
<keyword evidence="3" id="KW-1185">Reference proteome</keyword>
<keyword evidence="1" id="KW-0472">Membrane</keyword>
<proteinExistence type="predicted"/>
<organism evidence="2 3">
    <name type="scientific">Thiohalorhabdus denitrificans</name>
    <dbReference type="NCBI Taxonomy" id="381306"/>
    <lineage>
        <taxon>Bacteria</taxon>
        <taxon>Pseudomonadati</taxon>
        <taxon>Pseudomonadota</taxon>
        <taxon>Gammaproteobacteria</taxon>
        <taxon>Thiohalorhabdales</taxon>
        <taxon>Thiohalorhabdaceae</taxon>
        <taxon>Thiohalorhabdus</taxon>
    </lineage>
</organism>
<evidence type="ECO:0000313" key="2">
    <source>
        <dbReference type="EMBL" id="SCX92740.1"/>
    </source>
</evidence>
<accession>A0A1G5BS53</accession>
<evidence type="ECO:0000313" key="3">
    <source>
        <dbReference type="Proteomes" id="UP000183104"/>
    </source>
</evidence>
<gene>
    <name evidence="2" type="ORF">SAMN05661077_0741</name>
</gene>
<keyword evidence="1" id="KW-0812">Transmembrane</keyword>
<keyword evidence="2" id="KW-0813">Transport</keyword>
<name>A0A1G5BS53_9GAMM</name>
<keyword evidence="1" id="KW-1133">Transmembrane helix</keyword>
<evidence type="ECO:0000256" key="1">
    <source>
        <dbReference type="SAM" id="Phobius"/>
    </source>
</evidence>
<reference evidence="3" key="1">
    <citation type="submission" date="2016-10" db="EMBL/GenBank/DDBJ databases">
        <authorList>
            <person name="Varghese N."/>
        </authorList>
    </citation>
    <scope>NUCLEOTIDE SEQUENCE [LARGE SCALE GENOMIC DNA]</scope>
    <source>
        <strain evidence="3">HL 19</strain>
    </source>
</reference>
<dbReference type="Proteomes" id="UP000183104">
    <property type="component" value="Unassembled WGS sequence"/>
</dbReference>
<dbReference type="EMBL" id="FMUN01000002">
    <property type="protein sequence ID" value="SCX92740.1"/>
    <property type="molecule type" value="Genomic_DNA"/>
</dbReference>
<sequence>MFERQRVAQGAAMTVVFFLLVLVVTLVQRRLVREKREIE</sequence>
<keyword evidence="2" id="KW-0762">Sugar transport</keyword>
<protein>
    <submittedName>
        <fullName evidence="2">Multiple sugar transport system permease protein</fullName>
    </submittedName>
</protein>